<proteinExistence type="predicted"/>
<dbReference type="OrthoDB" id="9875296at2"/>
<protein>
    <submittedName>
        <fullName evidence="1">Uncharacterized protein</fullName>
    </submittedName>
</protein>
<name>A0A501W6M9_9BACT</name>
<reference evidence="1 2" key="1">
    <citation type="submission" date="2019-06" db="EMBL/GenBank/DDBJ databases">
        <title>A novel bacterium of genus Pontibacter, isolated from marine sediment.</title>
        <authorList>
            <person name="Huang H."/>
            <person name="Mo K."/>
            <person name="Hu Y."/>
        </authorList>
    </citation>
    <scope>NUCLEOTIDE SEQUENCE [LARGE SCALE GENOMIC DNA]</scope>
    <source>
        <strain evidence="1 2">HB172049</strain>
    </source>
</reference>
<dbReference type="Proteomes" id="UP000316727">
    <property type="component" value="Unassembled WGS sequence"/>
</dbReference>
<comment type="caution">
    <text evidence="1">The sequence shown here is derived from an EMBL/GenBank/DDBJ whole genome shotgun (WGS) entry which is preliminary data.</text>
</comment>
<organism evidence="1 2">
    <name type="scientific">Pontibacter mangrovi</name>
    <dbReference type="NCBI Taxonomy" id="2589816"/>
    <lineage>
        <taxon>Bacteria</taxon>
        <taxon>Pseudomonadati</taxon>
        <taxon>Bacteroidota</taxon>
        <taxon>Cytophagia</taxon>
        <taxon>Cytophagales</taxon>
        <taxon>Hymenobacteraceae</taxon>
        <taxon>Pontibacter</taxon>
    </lineage>
</organism>
<dbReference type="AlphaFoldDB" id="A0A501W6M9"/>
<accession>A0A501W6M9</accession>
<evidence type="ECO:0000313" key="1">
    <source>
        <dbReference type="EMBL" id="TPE44948.1"/>
    </source>
</evidence>
<gene>
    <name evidence="1" type="ORF">FJM65_08000</name>
</gene>
<dbReference type="RefSeq" id="WP_140620973.1">
    <property type="nucleotide sequence ID" value="NZ_VFRQ01000003.1"/>
</dbReference>
<sequence>MQLSLFPDLVPPAKLVKRHTYTMAEVRTVKADYTEGWLKGPQMARKLGVPYPAFKAFVKRNPQLKKGYHTKPDSK</sequence>
<dbReference type="EMBL" id="VFRQ01000003">
    <property type="protein sequence ID" value="TPE44948.1"/>
    <property type="molecule type" value="Genomic_DNA"/>
</dbReference>
<keyword evidence="2" id="KW-1185">Reference proteome</keyword>
<evidence type="ECO:0000313" key="2">
    <source>
        <dbReference type="Proteomes" id="UP000316727"/>
    </source>
</evidence>